<dbReference type="OrthoDB" id="341259at2759"/>
<keyword evidence="1" id="KW-0677">Repeat</keyword>
<feature type="repeat" description="ANK" evidence="3">
    <location>
        <begin position="151"/>
        <end position="183"/>
    </location>
</feature>
<dbReference type="SMART" id="SM00248">
    <property type="entry name" value="ANK"/>
    <property type="match status" value="7"/>
</dbReference>
<feature type="domain" description="SOCS box" evidence="4">
    <location>
        <begin position="310"/>
        <end position="356"/>
    </location>
</feature>
<reference evidence="5 6" key="1">
    <citation type="journal article" date="2017" name="Nat. Ecol. Evol.">
        <title>Scallop genome provides insights into evolution of bilaterian karyotype and development.</title>
        <authorList>
            <person name="Wang S."/>
            <person name="Zhang J."/>
            <person name="Jiao W."/>
            <person name="Li J."/>
            <person name="Xun X."/>
            <person name="Sun Y."/>
            <person name="Guo X."/>
            <person name="Huan P."/>
            <person name="Dong B."/>
            <person name="Zhang L."/>
            <person name="Hu X."/>
            <person name="Sun X."/>
            <person name="Wang J."/>
            <person name="Zhao C."/>
            <person name="Wang Y."/>
            <person name="Wang D."/>
            <person name="Huang X."/>
            <person name="Wang R."/>
            <person name="Lv J."/>
            <person name="Li Y."/>
            <person name="Zhang Z."/>
            <person name="Liu B."/>
            <person name="Lu W."/>
            <person name="Hui Y."/>
            <person name="Liang J."/>
            <person name="Zhou Z."/>
            <person name="Hou R."/>
            <person name="Li X."/>
            <person name="Liu Y."/>
            <person name="Li H."/>
            <person name="Ning X."/>
            <person name="Lin Y."/>
            <person name="Zhao L."/>
            <person name="Xing Q."/>
            <person name="Dou J."/>
            <person name="Li Y."/>
            <person name="Mao J."/>
            <person name="Guo H."/>
            <person name="Dou H."/>
            <person name="Li T."/>
            <person name="Mu C."/>
            <person name="Jiang W."/>
            <person name="Fu Q."/>
            <person name="Fu X."/>
            <person name="Miao Y."/>
            <person name="Liu J."/>
            <person name="Yu Q."/>
            <person name="Li R."/>
            <person name="Liao H."/>
            <person name="Li X."/>
            <person name="Kong Y."/>
            <person name="Jiang Z."/>
            <person name="Chourrout D."/>
            <person name="Li R."/>
            <person name="Bao Z."/>
        </authorList>
    </citation>
    <scope>NUCLEOTIDE SEQUENCE [LARGE SCALE GENOMIC DNA]</scope>
    <source>
        <strain evidence="5 6">PY_sf001</strain>
    </source>
</reference>
<evidence type="ECO:0000256" key="2">
    <source>
        <dbReference type="ARBA" id="ARBA00023043"/>
    </source>
</evidence>
<dbReference type="InterPro" id="IPR001496">
    <property type="entry name" value="SOCS_box"/>
</dbReference>
<dbReference type="PANTHER" id="PTHR24198:SF165">
    <property type="entry name" value="ANKYRIN REPEAT-CONTAINING PROTEIN-RELATED"/>
    <property type="match status" value="1"/>
</dbReference>
<dbReference type="AlphaFoldDB" id="A0A210Q7Y7"/>
<protein>
    <submittedName>
        <fullName evidence="5">Ankyrin repeat and SOCS box protein 3</fullName>
    </submittedName>
</protein>
<dbReference type="PROSITE" id="PS50225">
    <property type="entry name" value="SOCS"/>
    <property type="match status" value="1"/>
</dbReference>
<dbReference type="InterPro" id="IPR002110">
    <property type="entry name" value="Ankyrin_rpt"/>
</dbReference>
<dbReference type="GO" id="GO:0035556">
    <property type="term" value="P:intracellular signal transduction"/>
    <property type="evidence" value="ECO:0007669"/>
    <property type="project" value="InterPro"/>
</dbReference>
<dbReference type="Gene3D" id="1.10.750.20">
    <property type="entry name" value="SOCS box"/>
    <property type="match status" value="1"/>
</dbReference>
<dbReference type="CDD" id="cd03716">
    <property type="entry name" value="SOCS_ASB_like"/>
    <property type="match status" value="1"/>
</dbReference>
<evidence type="ECO:0000256" key="3">
    <source>
        <dbReference type="PROSITE-ProRule" id="PRU00023"/>
    </source>
</evidence>
<keyword evidence="6" id="KW-1185">Reference proteome</keyword>
<dbReference type="SUPFAM" id="SSF158235">
    <property type="entry name" value="SOCS box-like"/>
    <property type="match status" value="1"/>
</dbReference>
<accession>A0A210Q7Y7</accession>
<evidence type="ECO:0000313" key="6">
    <source>
        <dbReference type="Proteomes" id="UP000242188"/>
    </source>
</evidence>
<dbReference type="PROSITE" id="PS50297">
    <property type="entry name" value="ANK_REP_REGION"/>
    <property type="match status" value="3"/>
</dbReference>
<feature type="repeat" description="ANK" evidence="3">
    <location>
        <begin position="78"/>
        <end position="110"/>
    </location>
</feature>
<gene>
    <name evidence="5" type="ORF">KP79_PYT21478</name>
</gene>
<evidence type="ECO:0000259" key="4">
    <source>
        <dbReference type="PROSITE" id="PS50225"/>
    </source>
</evidence>
<name>A0A210Q7Y7_MIZYE</name>
<dbReference type="EMBL" id="NEDP02004657">
    <property type="protein sequence ID" value="OWF44843.1"/>
    <property type="molecule type" value="Genomic_DNA"/>
</dbReference>
<dbReference type="Gene3D" id="1.25.40.20">
    <property type="entry name" value="Ankyrin repeat-containing domain"/>
    <property type="match status" value="2"/>
</dbReference>
<sequence>MKKAAKGSRTKTGDFIAEIEEAIASRDLGEITRLVKGNVGDTFLIACAFHQAVGKALEDVTRHFVSIGVSIDTPDPVFLETPLMHAIRNNRDELVKFLIKEGANVNYMIRSSGQTPLHVAVSSPKETDFSTQILKYLLTVHYIRLNEYNSDGRTPLMIAIKHGRNEAVDVLTSAGANVHLRMQQYGSTTAHLCFDMFNPCRNAESAKCLQSLMKCGLSPDVVHNGETPIFHAIRKNNVPALKVLIDANCDLDVSSTTWGVENNGQEAKKVTPIVLAYKFHKMRSVELLVEAGCRCYHLRWLTKSSDASNTLKEWFHDRISTPRSLKNLCRFCIRGAIGHLPHKKVELLDLPPALQDCILLKDVLS</sequence>
<dbReference type="Pfam" id="PF07525">
    <property type="entry name" value="SOCS_box"/>
    <property type="match status" value="1"/>
</dbReference>
<comment type="caution">
    <text evidence="5">The sequence shown here is derived from an EMBL/GenBank/DDBJ whole genome shotgun (WGS) entry which is preliminary data.</text>
</comment>
<feature type="repeat" description="ANK" evidence="3">
    <location>
        <begin position="224"/>
        <end position="256"/>
    </location>
</feature>
<dbReference type="Pfam" id="PF12796">
    <property type="entry name" value="Ank_2"/>
    <property type="match status" value="3"/>
</dbReference>
<dbReference type="Proteomes" id="UP000242188">
    <property type="component" value="Unassembled WGS sequence"/>
</dbReference>
<dbReference type="InterPro" id="IPR036036">
    <property type="entry name" value="SOCS_box-like_dom_sf"/>
</dbReference>
<proteinExistence type="predicted"/>
<evidence type="ECO:0000256" key="1">
    <source>
        <dbReference type="ARBA" id="ARBA00022737"/>
    </source>
</evidence>
<evidence type="ECO:0000313" key="5">
    <source>
        <dbReference type="EMBL" id="OWF44843.1"/>
    </source>
</evidence>
<dbReference type="InterPro" id="IPR036770">
    <property type="entry name" value="Ankyrin_rpt-contain_sf"/>
</dbReference>
<dbReference type="PROSITE" id="PS50088">
    <property type="entry name" value="ANK_REPEAT"/>
    <property type="match status" value="3"/>
</dbReference>
<dbReference type="SUPFAM" id="SSF48403">
    <property type="entry name" value="Ankyrin repeat"/>
    <property type="match status" value="1"/>
</dbReference>
<dbReference type="STRING" id="6573.A0A210Q7Y7"/>
<organism evidence="5 6">
    <name type="scientific">Mizuhopecten yessoensis</name>
    <name type="common">Japanese scallop</name>
    <name type="synonym">Patinopecten yessoensis</name>
    <dbReference type="NCBI Taxonomy" id="6573"/>
    <lineage>
        <taxon>Eukaryota</taxon>
        <taxon>Metazoa</taxon>
        <taxon>Spiralia</taxon>
        <taxon>Lophotrochozoa</taxon>
        <taxon>Mollusca</taxon>
        <taxon>Bivalvia</taxon>
        <taxon>Autobranchia</taxon>
        <taxon>Pteriomorphia</taxon>
        <taxon>Pectinida</taxon>
        <taxon>Pectinoidea</taxon>
        <taxon>Pectinidae</taxon>
        <taxon>Mizuhopecten</taxon>
    </lineage>
</organism>
<keyword evidence="2 3" id="KW-0040">ANK repeat</keyword>
<dbReference type="SMART" id="SM00969">
    <property type="entry name" value="SOCS_box"/>
    <property type="match status" value="1"/>
</dbReference>
<dbReference type="PANTHER" id="PTHR24198">
    <property type="entry name" value="ANKYRIN REPEAT AND PROTEIN KINASE DOMAIN-CONTAINING PROTEIN"/>
    <property type="match status" value="1"/>
</dbReference>